<evidence type="ECO:0000313" key="2">
    <source>
        <dbReference type="Proteomes" id="UP000240418"/>
    </source>
</evidence>
<dbReference type="SUPFAM" id="SSF56112">
    <property type="entry name" value="Protein kinase-like (PK-like)"/>
    <property type="match status" value="1"/>
</dbReference>
<proteinExistence type="predicted"/>
<dbReference type="InterPro" id="IPR011009">
    <property type="entry name" value="Kinase-like_dom_sf"/>
</dbReference>
<dbReference type="OrthoDB" id="7831839at2"/>
<name>A0A2P8FB00_9RHOB</name>
<dbReference type="AlphaFoldDB" id="A0A2P8FB00"/>
<keyword evidence="2" id="KW-1185">Reference proteome</keyword>
<accession>A0A2P8FB00</accession>
<evidence type="ECO:0008006" key="3">
    <source>
        <dbReference type="Google" id="ProtNLM"/>
    </source>
</evidence>
<comment type="caution">
    <text evidence="1">The sequence shown here is derived from an EMBL/GenBank/DDBJ whole genome shotgun (WGS) entry which is preliminary data.</text>
</comment>
<dbReference type="EMBL" id="PYGJ01000008">
    <property type="protein sequence ID" value="PSL18913.1"/>
    <property type="molecule type" value="Genomic_DNA"/>
</dbReference>
<organism evidence="1 2">
    <name type="scientific">Shimia abyssi</name>
    <dbReference type="NCBI Taxonomy" id="1662395"/>
    <lineage>
        <taxon>Bacteria</taxon>
        <taxon>Pseudomonadati</taxon>
        <taxon>Pseudomonadota</taxon>
        <taxon>Alphaproteobacteria</taxon>
        <taxon>Rhodobacterales</taxon>
        <taxon>Roseobacteraceae</taxon>
    </lineage>
</organism>
<protein>
    <recommendedName>
        <fullName evidence="3">Aminoglycoside phosphotransferase domain-containing protein</fullName>
    </recommendedName>
</protein>
<sequence length="315" mass="34027">MKLGDLLSAATAAREIFQEVDARFGPGAGEVGDVLKAGREVRVFAGRFQGKAAVFKQLLTDDATQKLSDTEAELAFLAEALPGGAARAVPFLAALPQTKTLILGHAPGQKVSVALKTDNRSERSRVMARCGDWLAKVAPLRTEMRPFWGRKIARRAGEGDGRVPEGGEKLFQSTLDRMMAIGLRHRGQSKSHAKAHGDFAPVNLNIDQDTVWAFDIQGGHSLPLARMAARFLVAASMYRAGAPGPLGLDADDVMAFDVGQILPDDEQTELFAFFVAEQFLRRLKSEGRTGEGLKSALTRLEVLHDQLPEIRGNAG</sequence>
<dbReference type="RefSeq" id="WP_106608905.1">
    <property type="nucleotide sequence ID" value="NZ_PYGJ01000008.1"/>
</dbReference>
<evidence type="ECO:0000313" key="1">
    <source>
        <dbReference type="EMBL" id="PSL18913.1"/>
    </source>
</evidence>
<reference evidence="1 2" key="1">
    <citation type="submission" date="2018-03" db="EMBL/GenBank/DDBJ databases">
        <title>Genomic Encyclopedia of Archaeal and Bacterial Type Strains, Phase II (KMG-II): from individual species to whole genera.</title>
        <authorList>
            <person name="Goeker M."/>
        </authorList>
    </citation>
    <scope>NUCLEOTIDE SEQUENCE [LARGE SCALE GENOMIC DNA]</scope>
    <source>
        <strain evidence="1 2">DSM 100673</strain>
    </source>
</reference>
<dbReference type="Proteomes" id="UP000240418">
    <property type="component" value="Unassembled WGS sequence"/>
</dbReference>
<gene>
    <name evidence="1" type="ORF">CLV88_10891</name>
</gene>